<accession>A0AAV9Q3P0</accession>
<dbReference type="PROSITE" id="PS50405">
    <property type="entry name" value="GST_CTER"/>
    <property type="match status" value="1"/>
</dbReference>
<dbReference type="SUPFAM" id="SSF52833">
    <property type="entry name" value="Thioredoxin-like"/>
    <property type="match status" value="1"/>
</dbReference>
<dbReference type="Gene3D" id="1.20.1050.10">
    <property type="match status" value="1"/>
</dbReference>
<dbReference type="PROSITE" id="PS50404">
    <property type="entry name" value="GST_NTER"/>
    <property type="match status" value="1"/>
</dbReference>
<dbReference type="AlphaFoldDB" id="A0AAV9Q3P0"/>
<dbReference type="InterPro" id="IPR036249">
    <property type="entry name" value="Thioredoxin-like_sf"/>
</dbReference>
<sequence length="241" mass="27503">MVLKLISATPSPYARKVRIALAEKSIPFELVTEVPWDSTTQTPQYNPLEKLPVLIDTEAGKDSEDEGEAVYESHFILDWIEYKFAPPRYVSLTPDTREGELFAKKVQVIADGMCDACVLMFFEKQRSSPSPDWTARQRRKVDGGLKQLAAWVAEAEAEADKEKANAKANENREEEFFLVNNKFTLADIAAGCVLGYLRVRFAEHPWQEEYPHLKRYSDRLEARESFKDTVPTPQTISDRIV</sequence>
<keyword evidence="2" id="KW-0175">Coiled coil</keyword>
<feature type="domain" description="GST N-terminal" evidence="3">
    <location>
        <begin position="1"/>
        <end position="88"/>
    </location>
</feature>
<dbReference type="SFLD" id="SFLDS00019">
    <property type="entry name" value="Glutathione_Transferase_(cytos"/>
    <property type="match status" value="1"/>
</dbReference>
<name>A0AAV9Q3P0_9PEZI</name>
<dbReference type="CDD" id="cd03205">
    <property type="entry name" value="GST_C_6"/>
    <property type="match status" value="1"/>
</dbReference>
<evidence type="ECO:0000259" key="3">
    <source>
        <dbReference type="PROSITE" id="PS50404"/>
    </source>
</evidence>
<evidence type="ECO:0000259" key="4">
    <source>
        <dbReference type="PROSITE" id="PS50405"/>
    </source>
</evidence>
<comment type="similarity">
    <text evidence="1">Belongs to the GST superfamily.</text>
</comment>
<dbReference type="EMBL" id="JAXLQG010000011">
    <property type="protein sequence ID" value="KAK5534543.1"/>
    <property type="molecule type" value="Genomic_DNA"/>
</dbReference>
<dbReference type="InterPro" id="IPR010987">
    <property type="entry name" value="Glutathione-S-Trfase_C-like"/>
</dbReference>
<dbReference type="Proteomes" id="UP001345827">
    <property type="component" value="Unassembled WGS sequence"/>
</dbReference>
<gene>
    <name evidence="5" type="ORF">LTR25_006575</name>
</gene>
<dbReference type="SUPFAM" id="SSF47616">
    <property type="entry name" value="GST C-terminal domain-like"/>
    <property type="match status" value="1"/>
</dbReference>
<evidence type="ECO:0000313" key="6">
    <source>
        <dbReference type="Proteomes" id="UP001345827"/>
    </source>
</evidence>
<organism evidence="5 6">
    <name type="scientific">Vermiconidia calcicola</name>
    <dbReference type="NCBI Taxonomy" id="1690605"/>
    <lineage>
        <taxon>Eukaryota</taxon>
        <taxon>Fungi</taxon>
        <taxon>Dikarya</taxon>
        <taxon>Ascomycota</taxon>
        <taxon>Pezizomycotina</taxon>
        <taxon>Dothideomycetes</taxon>
        <taxon>Dothideomycetidae</taxon>
        <taxon>Mycosphaerellales</taxon>
        <taxon>Extremaceae</taxon>
        <taxon>Vermiconidia</taxon>
    </lineage>
</organism>
<comment type="caution">
    <text evidence="5">The sequence shown here is derived from an EMBL/GenBank/DDBJ whole genome shotgun (WGS) entry which is preliminary data.</text>
</comment>
<protein>
    <recommendedName>
        <fullName evidence="7">Glutathione S-transferase</fullName>
    </recommendedName>
</protein>
<evidence type="ECO:0000256" key="1">
    <source>
        <dbReference type="ARBA" id="ARBA00007409"/>
    </source>
</evidence>
<evidence type="ECO:0000313" key="5">
    <source>
        <dbReference type="EMBL" id="KAK5534543.1"/>
    </source>
</evidence>
<dbReference type="Pfam" id="PF13410">
    <property type="entry name" value="GST_C_2"/>
    <property type="match status" value="1"/>
</dbReference>
<dbReference type="PANTHER" id="PTHR44051">
    <property type="entry name" value="GLUTATHIONE S-TRANSFERASE-RELATED"/>
    <property type="match status" value="1"/>
</dbReference>
<evidence type="ECO:0000256" key="2">
    <source>
        <dbReference type="SAM" id="Coils"/>
    </source>
</evidence>
<dbReference type="InterPro" id="IPR004045">
    <property type="entry name" value="Glutathione_S-Trfase_N"/>
</dbReference>
<evidence type="ECO:0008006" key="7">
    <source>
        <dbReference type="Google" id="ProtNLM"/>
    </source>
</evidence>
<reference evidence="5 6" key="1">
    <citation type="submission" date="2023-06" db="EMBL/GenBank/DDBJ databases">
        <title>Black Yeasts Isolated from many extreme environments.</title>
        <authorList>
            <person name="Coleine C."/>
            <person name="Stajich J.E."/>
            <person name="Selbmann L."/>
        </authorList>
    </citation>
    <scope>NUCLEOTIDE SEQUENCE [LARGE SCALE GENOMIC DNA]</scope>
    <source>
        <strain evidence="5 6">CCFEE 5887</strain>
    </source>
</reference>
<dbReference type="InterPro" id="IPR040079">
    <property type="entry name" value="Glutathione_S-Trfase"/>
</dbReference>
<dbReference type="PANTHER" id="PTHR44051:SF8">
    <property type="entry name" value="GLUTATHIONE S-TRANSFERASE GSTA"/>
    <property type="match status" value="1"/>
</dbReference>
<dbReference type="Pfam" id="PF13409">
    <property type="entry name" value="GST_N_2"/>
    <property type="match status" value="1"/>
</dbReference>
<feature type="domain" description="GST C-terminal" evidence="4">
    <location>
        <begin position="95"/>
        <end position="241"/>
    </location>
</feature>
<dbReference type="Gene3D" id="3.40.30.10">
    <property type="entry name" value="Glutaredoxin"/>
    <property type="match status" value="1"/>
</dbReference>
<proteinExistence type="inferred from homology"/>
<feature type="coiled-coil region" evidence="2">
    <location>
        <begin position="145"/>
        <end position="174"/>
    </location>
</feature>
<keyword evidence="6" id="KW-1185">Reference proteome</keyword>
<dbReference type="InterPro" id="IPR036282">
    <property type="entry name" value="Glutathione-S-Trfase_C_sf"/>
</dbReference>